<organism evidence="1 2">
    <name type="scientific">Paramecium primaurelia</name>
    <dbReference type="NCBI Taxonomy" id="5886"/>
    <lineage>
        <taxon>Eukaryota</taxon>
        <taxon>Sar</taxon>
        <taxon>Alveolata</taxon>
        <taxon>Ciliophora</taxon>
        <taxon>Intramacronucleata</taxon>
        <taxon>Oligohymenophorea</taxon>
        <taxon>Peniculida</taxon>
        <taxon>Parameciidae</taxon>
        <taxon>Paramecium</taxon>
    </lineage>
</organism>
<evidence type="ECO:0000313" key="1">
    <source>
        <dbReference type="EMBL" id="CAD8111010.1"/>
    </source>
</evidence>
<evidence type="ECO:0008006" key="3">
    <source>
        <dbReference type="Google" id="ProtNLM"/>
    </source>
</evidence>
<reference evidence="1" key="1">
    <citation type="submission" date="2021-01" db="EMBL/GenBank/DDBJ databases">
        <authorList>
            <consortium name="Genoscope - CEA"/>
            <person name="William W."/>
        </authorList>
    </citation>
    <scope>NUCLEOTIDE SEQUENCE</scope>
</reference>
<dbReference type="Proteomes" id="UP000688137">
    <property type="component" value="Unassembled WGS sequence"/>
</dbReference>
<accession>A0A8S1Q8S7</accession>
<protein>
    <recommendedName>
        <fullName evidence="3">SPRY domain-containing protein</fullName>
    </recommendedName>
</protein>
<sequence>MIPSTRICIAPNCQASSRLIQSIKELDYHKGHSSSSLGQLTKKLKDVIPEFPITTSTKQIIESKFQIIQEYLQKKQEIYQKKCEKYELIEAASKFINSEYSLLNERAIDLIVKALPNNISETLELQTTQYCELQIQIQKELDDLFLLISADTKQESIQPVQQVQSPKKKLSQIQTAAIPIAITEKPQFIKMPQAYDQLSKFEIVNQKAKHLEGYPSFVMTNQLLKEGSQIRFEIVKIQNDYVGIGIGAMERASIEKNGLILTGEQLQTQGHGVYMNFNDKCIYHSEIENGAVQGKDKGISFQDGDKILCTYSQGQLTFQNLKTNSSYSMKINLTDIIFIVWLDLSEIKII</sequence>
<evidence type="ECO:0000313" key="2">
    <source>
        <dbReference type="Proteomes" id="UP000688137"/>
    </source>
</evidence>
<dbReference type="OMA" id="DIIFIVW"/>
<comment type="caution">
    <text evidence="1">The sequence shown here is derived from an EMBL/GenBank/DDBJ whole genome shotgun (WGS) entry which is preliminary data.</text>
</comment>
<dbReference type="AlphaFoldDB" id="A0A8S1Q8S7"/>
<dbReference type="EMBL" id="CAJJDM010000150">
    <property type="protein sequence ID" value="CAD8111010.1"/>
    <property type="molecule type" value="Genomic_DNA"/>
</dbReference>
<name>A0A8S1Q8S7_PARPR</name>
<gene>
    <name evidence="1" type="ORF">PPRIM_AZ9-3.1.T1460051</name>
</gene>
<keyword evidence="2" id="KW-1185">Reference proteome</keyword>
<proteinExistence type="predicted"/>